<dbReference type="Proteomes" id="UP000824120">
    <property type="component" value="Chromosome 2"/>
</dbReference>
<accession>A0A9J6APM7</accession>
<protein>
    <submittedName>
        <fullName evidence="1">Uncharacterized protein</fullName>
    </submittedName>
</protein>
<evidence type="ECO:0000313" key="1">
    <source>
        <dbReference type="EMBL" id="KAG5626316.1"/>
    </source>
</evidence>
<keyword evidence="2" id="KW-1185">Reference proteome</keyword>
<name>A0A9J6APM7_SOLCO</name>
<reference evidence="1 2" key="1">
    <citation type="submission" date="2020-09" db="EMBL/GenBank/DDBJ databases">
        <title>De no assembly of potato wild relative species, Solanum commersonii.</title>
        <authorList>
            <person name="Cho K."/>
        </authorList>
    </citation>
    <scope>NUCLEOTIDE SEQUENCE [LARGE SCALE GENOMIC DNA]</scope>
    <source>
        <strain evidence="1">LZ3.2</strain>
        <tissue evidence="1">Leaf</tissue>
    </source>
</reference>
<dbReference type="AlphaFoldDB" id="A0A9J6APM7"/>
<evidence type="ECO:0000313" key="2">
    <source>
        <dbReference type="Proteomes" id="UP000824120"/>
    </source>
</evidence>
<dbReference type="EMBL" id="JACXVP010000002">
    <property type="protein sequence ID" value="KAG5626316.1"/>
    <property type="molecule type" value="Genomic_DNA"/>
</dbReference>
<gene>
    <name evidence="1" type="ORF">H5410_011534</name>
</gene>
<proteinExistence type="predicted"/>
<sequence>MMAIAYHSNNGIVTQGKYQWRTEEFQNHVGGKAIAIAFEGISAKEHCPVEFSLTRAPQTRRKNLAHRFKSRNVPALNMLNNLFGDGKYQ</sequence>
<comment type="caution">
    <text evidence="1">The sequence shown here is derived from an EMBL/GenBank/DDBJ whole genome shotgun (WGS) entry which is preliminary data.</text>
</comment>
<organism evidence="1 2">
    <name type="scientific">Solanum commersonii</name>
    <name type="common">Commerson's wild potato</name>
    <name type="synonym">Commerson's nightshade</name>
    <dbReference type="NCBI Taxonomy" id="4109"/>
    <lineage>
        <taxon>Eukaryota</taxon>
        <taxon>Viridiplantae</taxon>
        <taxon>Streptophyta</taxon>
        <taxon>Embryophyta</taxon>
        <taxon>Tracheophyta</taxon>
        <taxon>Spermatophyta</taxon>
        <taxon>Magnoliopsida</taxon>
        <taxon>eudicotyledons</taxon>
        <taxon>Gunneridae</taxon>
        <taxon>Pentapetalae</taxon>
        <taxon>asterids</taxon>
        <taxon>lamiids</taxon>
        <taxon>Solanales</taxon>
        <taxon>Solanaceae</taxon>
        <taxon>Solanoideae</taxon>
        <taxon>Solaneae</taxon>
        <taxon>Solanum</taxon>
    </lineage>
</organism>